<evidence type="ECO:0000256" key="1">
    <source>
        <dbReference type="SAM" id="MobiDB-lite"/>
    </source>
</evidence>
<gene>
    <name evidence="3" type="ORF">NSCI0253_LOCUS24994</name>
</gene>
<reference evidence="3" key="1">
    <citation type="submission" date="2021-01" db="EMBL/GenBank/DDBJ databases">
        <authorList>
            <person name="Corre E."/>
            <person name="Pelletier E."/>
            <person name="Niang G."/>
            <person name="Scheremetjew M."/>
            <person name="Finn R."/>
            <person name="Kale V."/>
            <person name="Holt S."/>
            <person name="Cochrane G."/>
            <person name="Meng A."/>
            <person name="Brown T."/>
            <person name="Cohen L."/>
        </authorList>
    </citation>
    <scope>NUCLEOTIDE SEQUENCE</scope>
</reference>
<sequence length="224" mass="24241">MERNSPLNSATRGPFLLSEDERLRTPSRRIVVISVIIALWNIVAAVFSAFTRKQHVWETVVTFLLGLLIPCCGFWSARYTDGNVASLFSCCNCLGAVVSIFNVVLLTTAIGSLAQFLQTCDPQEQGDGCPTDAQWRDMCQSSDVQLGPNDSAEECYVYLTKHIGSVRSRLAVSAGFALLAMLFDCIGFVWGINFVGAMSSSTVVHSPPASPPTTVTLAQPLQNA</sequence>
<dbReference type="AlphaFoldDB" id="A0A7S1F993"/>
<accession>A0A7S1F993</accession>
<feature type="transmembrane region" description="Helical" evidence="2">
    <location>
        <begin position="170"/>
        <end position="192"/>
    </location>
</feature>
<feature type="transmembrane region" description="Helical" evidence="2">
    <location>
        <begin position="30"/>
        <end position="50"/>
    </location>
</feature>
<organism evidence="3">
    <name type="scientific">Noctiluca scintillans</name>
    <name type="common">Sea sparkle</name>
    <name type="synonym">Red tide dinoflagellate</name>
    <dbReference type="NCBI Taxonomy" id="2966"/>
    <lineage>
        <taxon>Eukaryota</taxon>
        <taxon>Sar</taxon>
        <taxon>Alveolata</taxon>
        <taxon>Dinophyceae</taxon>
        <taxon>Noctilucales</taxon>
        <taxon>Noctilucaceae</taxon>
        <taxon>Noctiluca</taxon>
    </lineage>
</organism>
<feature type="transmembrane region" description="Helical" evidence="2">
    <location>
        <begin position="57"/>
        <end position="77"/>
    </location>
</feature>
<feature type="transmembrane region" description="Helical" evidence="2">
    <location>
        <begin position="83"/>
        <end position="106"/>
    </location>
</feature>
<feature type="compositionally biased region" description="Polar residues" evidence="1">
    <location>
        <begin position="212"/>
        <end position="224"/>
    </location>
</feature>
<feature type="region of interest" description="Disordered" evidence="1">
    <location>
        <begin position="205"/>
        <end position="224"/>
    </location>
</feature>
<evidence type="ECO:0000256" key="2">
    <source>
        <dbReference type="SAM" id="Phobius"/>
    </source>
</evidence>
<evidence type="ECO:0000313" key="3">
    <source>
        <dbReference type="EMBL" id="CAD8850644.1"/>
    </source>
</evidence>
<name>A0A7S1F993_NOCSC</name>
<keyword evidence="2" id="KW-1133">Transmembrane helix</keyword>
<protein>
    <submittedName>
        <fullName evidence="3">Uncharacterized protein</fullName>
    </submittedName>
</protein>
<proteinExistence type="predicted"/>
<keyword evidence="2" id="KW-0472">Membrane</keyword>
<dbReference type="EMBL" id="HBFQ01035410">
    <property type="protein sequence ID" value="CAD8850644.1"/>
    <property type="molecule type" value="Transcribed_RNA"/>
</dbReference>
<keyword evidence="2" id="KW-0812">Transmembrane</keyword>